<dbReference type="Proteomes" id="UP000246351">
    <property type="component" value="Unassembled WGS sequence"/>
</dbReference>
<evidence type="ECO:0000313" key="2">
    <source>
        <dbReference type="Proteomes" id="UP000246351"/>
    </source>
</evidence>
<feature type="non-terminal residue" evidence="1">
    <location>
        <position position="1"/>
    </location>
</feature>
<gene>
    <name evidence="1" type="ORF">DD924_10910</name>
</gene>
<protein>
    <submittedName>
        <fullName evidence="1">DUF1381 domain-containing protein</fullName>
    </submittedName>
</protein>
<sequence>AIKKYEEKNKKSSRLFIFRK</sequence>
<evidence type="ECO:0000313" key="1">
    <source>
        <dbReference type="EMBL" id="PWZ97948.1"/>
    </source>
</evidence>
<accession>A0A317Z7V4</accession>
<reference evidence="1 2" key="1">
    <citation type="journal article" date="2018" name="Vet. Microbiol.">
        <title>Clonal diversity and geographic distribution of methicillin-resistant Staphylococcus pseudintermedius from Australian animals: Discovery of novel sequence types.</title>
        <authorList>
            <person name="Worthing K.A."/>
            <person name="Abraham S."/>
            <person name="Coombs G.W."/>
            <person name="Pang S."/>
            <person name="Saputra S."/>
            <person name="Jordan D."/>
            <person name="Trott D.J."/>
            <person name="Norris J.M."/>
        </authorList>
    </citation>
    <scope>NUCLEOTIDE SEQUENCE [LARGE SCALE GENOMIC DNA]</scope>
    <source>
        <strain evidence="1 2">ST71 3</strain>
    </source>
</reference>
<organism evidence="1 2">
    <name type="scientific">Staphylococcus pseudintermedius</name>
    <dbReference type="NCBI Taxonomy" id="283734"/>
    <lineage>
        <taxon>Bacteria</taxon>
        <taxon>Bacillati</taxon>
        <taxon>Bacillota</taxon>
        <taxon>Bacilli</taxon>
        <taxon>Bacillales</taxon>
        <taxon>Staphylococcaceae</taxon>
        <taxon>Staphylococcus</taxon>
        <taxon>Staphylococcus intermedius group</taxon>
    </lineage>
</organism>
<dbReference type="EMBL" id="QEIV01001043">
    <property type="protein sequence ID" value="PWZ97948.1"/>
    <property type="molecule type" value="Genomic_DNA"/>
</dbReference>
<dbReference type="AlphaFoldDB" id="A0A317Z7V4"/>
<name>A0A317Z7V4_STAPS</name>
<proteinExistence type="predicted"/>
<comment type="caution">
    <text evidence="1">The sequence shown here is derived from an EMBL/GenBank/DDBJ whole genome shotgun (WGS) entry which is preliminary data.</text>
</comment>